<feature type="compositionally biased region" description="Basic residues" evidence="3">
    <location>
        <begin position="489"/>
        <end position="504"/>
    </location>
</feature>
<dbReference type="Gene3D" id="3.30.70.330">
    <property type="match status" value="1"/>
</dbReference>
<sequence>MEVSRLFIGNIPPNTTEQELQTEFGYYGKVKSVELKKKNDDNIYGFVNIEIEEKLLAKCIREFSQQKFKGNYLSVSKAKESFLDRLRKEREQQNVVGSKLLEMSMKSNSELENEKNVAVQLPTINKEVSSDDSSSEEEEEIVQKPKVIPVKTVGSSYSYAERNVQQNEQPKKLSQAELDDMKRQQSLQKLKDLHKEQKNAIRNALSCIDSTTPRNNKIIFEKPEPVEEEKVVQKRKPVLFDDEEDETEDISSNSFKLKKQFEGKKGERLFELQTQYKGDKRFKIDEKFAEETDEFIDTRKTYTREELKERKRMRKEMQNWDRDDLKEEHDNQLNILESITGQSTGFADQKYQKPAQKGMLRFDPSKKSHQKYLDVVKGDEQIDEDDDREMNSEDENLSTQESNIVNDERFYQVSDNLTEAFKTESKPFSILGMLGINNDNDDYEMEEQIDEVTKIEPKIPTKLKAFQMSQVQFKYDSSDTDEEAEKVKANKKKKQPEKKSKSGKYSKSGVFRHNFFFSENDERLKEALAFIKKFEFIAPEILAAKRSHLKKIVKSKVRKAKVDKEKHELKKRKKIK</sequence>
<evidence type="ECO:0000259" key="4">
    <source>
        <dbReference type="PROSITE" id="PS50102"/>
    </source>
</evidence>
<feature type="region of interest" description="Disordered" evidence="3">
    <location>
        <begin position="477"/>
        <end position="505"/>
    </location>
</feature>
<dbReference type="Pfam" id="PF00076">
    <property type="entry name" value="RRM_1"/>
    <property type="match status" value="1"/>
</dbReference>
<dbReference type="AlphaFoldDB" id="A0A9J6C444"/>
<evidence type="ECO:0000256" key="3">
    <source>
        <dbReference type="SAM" id="MobiDB-lite"/>
    </source>
</evidence>
<dbReference type="OrthoDB" id="21643at2759"/>
<comment type="caution">
    <text evidence="5">The sequence shown here is derived from an EMBL/GenBank/DDBJ whole genome shotgun (WGS) entry which is preliminary data.</text>
</comment>
<keyword evidence="1 2" id="KW-0694">RNA-binding</keyword>
<evidence type="ECO:0000313" key="5">
    <source>
        <dbReference type="EMBL" id="KAG5676677.1"/>
    </source>
</evidence>
<feature type="compositionally biased region" description="Acidic residues" evidence="3">
    <location>
        <begin position="381"/>
        <end position="396"/>
    </location>
</feature>
<evidence type="ECO:0000256" key="2">
    <source>
        <dbReference type="PROSITE-ProRule" id="PRU00176"/>
    </source>
</evidence>
<evidence type="ECO:0000256" key="1">
    <source>
        <dbReference type="ARBA" id="ARBA00022884"/>
    </source>
</evidence>
<dbReference type="Proteomes" id="UP001107558">
    <property type="component" value="Chromosome 2"/>
</dbReference>
<dbReference type="SMART" id="SM00360">
    <property type="entry name" value="RRM"/>
    <property type="match status" value="1"/>
</dbReference>
<feature type="domain" description="RRM" evidence="4">
    <location>
        <begin position="4"/>
        <end position="80"/>
    </location>
</feature>
<accession>A0A9J6C444</accession>
<dbReference type="InterPro" id="IPR012677">
    <property type="entry name" value="Nucleotide-bd_a/b_plait_sf"/>
</dbReference>
<proteinExistence type="predicted"/>
<protein>
    <recommendedName>
        <fullName evidence="4">RRM domain-containing protein</fullName>
    </recommendedName>
</protein>
<keyword evidence="6" id="KW-1185">Reference proteome</keyword>
<gene>
    <name evidence="5" type="ORF">PVAND_006494</name>
</gene>
<dbReference type="PANTHER" id="PTHR48029">
    <property type="entry name" value="NUCLEOLAR PROTEIN 8"/>
    <property type="match status" value="1"/>
</dbReference>
<dbReference type="InterPro" id="IPR000504">
    <property type="entry name" value="RRM_dom"/>
</dbReference>
<evidence type="ECO:0000313" key="6">
    <source>
        <dbReference type="Proteomes" id="UP001107558"/>
    </source>
</evidence>
<dbReference type="PANTHER" id="PTHR48029:SF1">
    <property type="entry name" value="NUCLEOLAR PROTEIN 8"/>
    <property type="match status" value="1"/>
</dbReference>
<feature type="region of interest" description="Disordered" evidence="3">
    <location>
        <begin position="372"/>
        <end position="400"/>
    </location>
</feature>
<reference evidence="5" key="1">
    <citation type="submission" date="2021-03" db="EMBL/GenBank/DDBJ databases">
        <title>Chromosome level genome of the anhydrobiotic midge Polypedilum vanderplanki.</title>
        <authorList>
            <person name="Yoshida Y."/>
            <person name="Kikawada T."/>
            <person name="Gusev O."/>
        </authorList>
    </citation>
    <scope>NUCLEOTIDE SEQUENCE</scope>
    <source>
        <strain evidence="5">NIAS01</strain>
        <tissue evidence="5">Whole body or cell culture</tissue>
    </source>
</reference>
<dbReference type="EMBL" id="JADBJN010000002">
    <property type="protein sequence ID" value="KAG5676677.1"/>
    <property type="molecule type" value="Genomic_DNA"/>
</dbReference>
<dbReference type="SUPFAM" id="SSF54928">
    <property type="entry name" value="RNA-binding domain, RBD"/>
    <property type="match status" value="1"/>
</dbReference>
<organism evidence="5 6">
    <name type="scientific">Polypedilum vanderplanki</name>
    <name type="common">Sleeping chironomid midge</name>
    <dbReference type="NCBI Taxonomy" id="319348"/>
    <lineage>
        <taxon>Eukaryota</taxon>
        <taxon>Metazoa</taxon>
        <taxon>Ecdysozoa</taxon>
        <taxon>Arthropoda</taxon>
        <taxon>Hexapoda</taxon>
        <taxon>Insecta</taxon>
        <taxon>Pterygota</taxon>
        <taxon>Neoptera</taxon>
        <taxon>Endopterygota</taxon>
        <taxon>Diptera</taxon>
        <taxon>Nematocera</taxon>
        <taxon>Chironomoidea</taxon>
        <taxon>Chironomidae</taxon>
        <taxon>Chironominae</taxon>
        <taxon>Polypedilum</taxon>
        <taxon>Polypedilum</taxon>
    </lineage>
</organism>
<name>A0A9J6C444_POLVA</name>
<dbReference type="PROSITE" id="PS50102">
    <property type="entry name" value="RRM"/>
    <property type="match status" value="1"/>
</dbReference>
<dbReference type="InterPro" id="IPR035979">
    <property type="entry name" value="RBD_domain_sf"/>
</dbReference>
<dbReference type="GO" id="GO:0003723">
    <property type="term" value="F:RNA binding"/>
    <property type="evidence" value="ECO:0007669"/>
    <property type="project" value="UniProtKB-UniRule"/>
</dbReference>